<comment type="caution">
    <text evidence="13">The sequence shown here is derived from an EMBL/GenBank/DDBJ whole genome shotgun (WGS) entry which is preliminary data.</text>
</comment>
<comment type="catalytic activity">
    <reaction evidence="10">
        <text>O-phospho-L-seryl-[protein] + H2O = L-seryl-[protein] + phosphate</text>
        <dbReference type="Rhea" id="RHEA:20629"/>
        <dbReference type="Rhea" id="RHEA-COMP:9863"/>
        <dbReference type="Rhea" id="RHEA-COMP:11604"/>
        <dbReference type="ChEBI" id="CHEBI:15377"/>
        <dbReference type="ChEBI" id="CHEBI:29999"/>
        <dbReference type="ChEBI" id="CHEBI:43474"/>
        <dbReference type="ChEBI" id="CHEBI:83421"/>
        <dbReference type="EC" id="3.1.3.16"/>
    </reaction>
</comment>
<evidence type="ECO:0000256" key="2">
    <source>
        <dbReference type="ARBA" id="ARBA00008978"/>
    </source>
</evidence>
<proteinExistence type="inferred from homology"/>
<feature type="region of interest" description="Disordered" evidence="12">
    <location>
        <begin position="1"/>
        <end position="41"/>
    </location>
</feature>
<keyword evidence="7" id="KW-0904">Protein phosphatase</keyword>
<evidence type="ECO:0000256" key="1">
    <source>
        <dbReference type="ARBA" id="ARBA00004123"/>
    </source>
</evidence>
<evidence type="ECO:0000256" key="11">
    <source>
        <dbReference type="ARBA" id="ARBA00048336"/>
    </source>
</evidence>
<evidence type="ECO:0000313" key="13">
    <source>
        <dbReference type="EMBL" id="TKA81169.1"/>
    </source>
</evidence>
<dbReference type="OrthoDB" id="57957at2759"/>
<dbReference type="AlphaFoldDB" id="A0A4V6WLB1"/>
<feature type="region of interest" description="Disordered" evidence="12">
    <location>
        <begin position="296"/>
        <end position="335"/>
    </location>
</feature>
<dbReference type="InterPro" id="IPR006811">
    <property type="entry name" value="RNA_pol_II_suA"/>
</dbReference>
<dbReference type="GO" id="GO:0008420">
    <property type="term" value="F:RNA polymerase II CTD heptapeptide repeat phosphatase activity"/>
    <property type="evidence" value="ECO:0007669"/>
    <property type="project" value="UniProtKB-ARBA"/>
</dbReference>
<dbReference type="Gene3D" id="3.40.50.2300">
    <property type="match status" value="2"/>
</dbReference>
<evidence type="ECO:0000256" key="8">
    <source>
        <dbReference type="ARBA" id="ARBA00023242"/>
    </source>
</evidence>
<dbReference type="EC" id="3.1.3.16" evidence="4"/>
<dbReference type="FunFam" id="3.40.50.2300:FF:000039">
    <property type="entry name" value="RNA polymerase II subunit A C-terminal domain phosphatase"/>
    <property type="match status" value="1"/>
</dbReference>
<gene>
    <name evidence="13" type="ORF">B0A49_01882</name>
</gene>
<sequence length="426" mass="46387">MADPRLARQRQPPPPPPPPAEPVPDSTRMGLDGANDNFSTTAQDGGFKLKFCTVCASNQNRSMEAHLQLSSAHYPVLSFGTGSLVRLPGPSITQPNVYQFNTTSYDSMYTELSTKDPRLYGANGLLPMLERNRNVKWGPERWQDWRIGVPRLGQRPLPAGAATVNDFTPAKYDADKGAPGTEGGVVDVVFTCEERCWDAVVDDLLNRGSPLNRPVHVFNVDIKDNHEEALVGGKAILDLAGHLNKAAAEEREIDPWGVARAVAEPASFMDIGLVLRRSMAVAGGSVGRNCPVHNLLSPGPGARRGQRKLSVSNVTASKPPHENNDKSSETDYLPTTDAGVESSLVLGEVDLLHSEAFRREARSAVLGTTWKHSLTIRHATRRGTMPITAWSHLATDSAQRRDLQYWSGGLVDEGGPSEYEGREARM</sequence>
<evidence type="ECO:0000256" key="5">
    <source>
        <dbReference type="ARBA" id="ARBA00022664"/>
    </source>
</evidence>
<evidence type="ECO:0000256" key="10">
    <source>
        <dbReference type="ARBA" id="ARBA00047761"/>
    </source>
</evidence>
<dbReference type="GO" id="GO:0031124">
    <property type="term" value="P:mRNA 3'-end processing"/>
    <property type="evidence" value="ECO:0007669"/>
    <property type="project" value="UniProtKB-ARBA"/>
</dbReference>
<dbReference type="Proteomes" id="UP000308768">
    <property type="component" value="Unassembled WGS sequence"/>
</dbReference>
<organism evidence="13 14">
    <name type="scientific">Cryomyces minteri</name>
    <dbReference type="NCBI Taxonomy" id="331657"/>
    <lineage>
        <taxon>Eukaryota</taxon>
        <taxon>Fungi</taxon>
        <taxon>Dikarya</taxon>
        <taxon>Ascomycota</taxon>
        <taxon>Pezizomycotina</taxon>
        <taxon>Dothideomycetes</taxon>
        <taxon>Dothideomycetes incertae sedis</taxon>
        <taxon>Cryomyces</taxon>
    </lineage>
</organism>
<feature type="compositionally biased region" description="Basic and acidic residues" evidence="12">
    <location>
        <begin position="319"/>
        <end position="329"/>
    </location>
</feature>
<accession>A0A4V6WLB1</accession>
<dbReference type="EMBL" id="NAJN01000032">
    <property type="protein sequence ID" value="TKA81169.1"/>
    <property type="molecule type" value="Genomic_DNA"/>
</dbReference>
<evidence type="ECO:0000256" key="7">
    <source>
        <dbReference type="ARBA" id="ARBA00022912"/>
    </source>
</evidence>
<evidence type="ECO:0000256" key="9">
    <source>
        <dbReference type="ARBA" id="ARBA00031385"/>
    </source>
</evidence>
<comment type="subunit">
    <text evidence="3">Component of the cleavage and polyadenylation factor (CPF) complex.</text>
</comment>
<comment type="subcellular location">
    <subcellularLocation>
        <location evidence="1">Nucleus</location>
    </subcellularLocation>
</comment>
<protein>
    <recommendedName>
        <fullName evidence="4">protein-serine/threonine phosphatase</fullName>
        <ecNumber evidence="4">3.1.3.16</ecNumber>
    </recommendedName>
    <alternativeName>
        <fullName evidence="9">Suppressor of SUA7 protein 2 homolog</fullName>
    </alternativeName>
</protein>
<comment type="catalytic activity">
    <reaction evidence="11">
        <text>O-phospho-L-threonyl-[protein] + H2O = L-threonyl-[protein] + phosphate</text>
        <dbReference type="Rhea" id="RHEA:47004"/>
        <dbReference type="Rhea" id="RHEA-COMP:11060"/>
        <dbReference type="Rhea" id="RHEA-COMP:11605"/>
        <dbReference type="ChEBI" id="CHEBI:15377"/>
        <dbReference type="ChEBI" id="CHEBI:30013"/>
        <dbReference type="ChEBI" id="CHEBI:43474"/>
        <dbReference type="ChEBI" id="CHEBI:61977"/>
        <dbReference type="EC" id="3.1.3.16"/>
    </reaction>
</comment>
<dbReference type="STRING" id="331657.A0A4V6WLB1"/>
<name>A0A4V6WLB1_9PEZI</name>
<dbReference type="Pfam" id="PF04722">
    <property type="entry name" value="Ssu72"/>
    <property type="match status" value="1"/>
</dbReference>
<keyword evidence="5" id="KW-0507">mRNA processing</keyword>
<keyword evidence="8" id="KW-0539">Nucleus</keyword>
<evidence type="ECO:0000256" key="12">
    <source>
        <dbReference type="SAM" id="MobiDB-lite"/>
    </source>
</evidence>
<evidence type="ECO:0000256" key="6">
    <source>
        <dbReference type="ARBA" id="ARBA00022801"/>
    </source>
</evidence>
<dbReference type="FunFam" id="3.40.50.2300:FF:000189">
    <property type="entry name" value="SSU72p Phosphatase and transcription/RNA-processing factor"/>
    <property type="match status" value="1"/>
</dbReference>
<evidence type="ECO:0000256" key="4">
    <source>
        <dbReference type="ARBA" id="ARBA00013081"/>
    </source>
</evidence>
<comment type="similarity">
    <text evidence="2">Belongs to the SSU72 phosphatase family.</text>
</comment>
<feature type="compositionally biased region" description="Pro residues" evidence="12">
    <location>
        <begin position="11"/>
        <end position="22"/>
    </location>
</feature>
<keyword evidence="14" id="KW-1185">Reference proteome</keyword>
<evidence type="ECO:0000256" key="3">
    <source>
        <dbReference type="ARBA" id="ARBA00011527"/>
    </source>
</evidence>
<dbReference type="PANTHER" id="PTHR20383">
    <property type="entry name" value="RNA POLYMERASE II SUBUNIT A C-TERMINAL DOMAIN PHOSPHATASE"/>
    <property type="match status" value="1"/>
</dbReference>
<evidence type="ECO:0000313" key="14">
    <source>
        <dbReference type="Proteomes" id="UP000308768"/>
    </source>
</evidence>
<reference evidence="13 14" key="1">
    <citation type="submission" date="2017-03" db="EMBL/GenBank/DDBJ databases">
        <title>Genomes of endolithic fungi from Antarctica.</title>
        <authorList>
            <person name="Coleine C."/>
            <person name="Masonjones S."/>
            <person name="Stajich J.E."/>
        </authorList>
    </citation>
    <scope>NUCLEOTIDE SEQUENCE [LARGE SCALE GENOMIC DNA]</scope>
    <source>
        <strain evidence="13 14">CCFEE 5187</strain>
    </source>
</reference>
<dbReference type="GO" id="GO:0005847">
    <property type="term" value="C:mRNA cleavage and polyadenylation specificity factor complex"/>
    <property type="evidence" value="ECO:0007669"/>
    <property type="project" value="UniProtKB-ARBA"/>
</dbReference>
<keyword evidence="6" id="KW-0378">Hydrolase</keyword>